<organism evidence="1 2">
    <name type="scientific">Luteococcus japonicus LSP_Lj1</name>
    <dbReference type="NCBI Taxonomy" id="1255658"/>
    <lineage>
        <taxon>Bacteria</taxon>
        <taxon>Bacillati</taxon>
        <taxon>Actinomycetota</taxon>
        <taxon>Actinomycetes</taxon>
        <taxon>Propionibacteriales</taxon>
        <taxon>Propionibacteriaceae</taxon>
        <taxon>Luteococcus</taxon>
    </lineage>
</organism>
<dbReference type="AlphaFoldDB" id="A0A1R4ID86"/>
<reference evidence="1 2" key="1">
    <citation type="submission" date="2017-02" db="EMBL/GenBank/DDBJ databases">
        <authorList>
            <person name="Peterson S.W."/>
        </authorList>
    </citation>
    <scope>NUCLEOTIDE SEQUENCE [LARGE SCALE GENOMIC DNA]</scope>
    <source>
        <strain evidence="1 2">LSP_Lj1</strain>
    </source>
</reference>
<accession>A0A1R4ID86</accession>
<dbReference type="InterPro" id="IPR027417">
    <property type="entry name" value="P-loop_NTPase"/>
</dbReference>
<evidence type="ECO:0000313" key="1">
    <source>
        <dbReference type="EMBL" id="SJN17782.1"/>
    </source>
</evidence>
<dbReference type="RefSeq" id="WP_179110539.1">
    <property type="nucleotide sequence ID" value="NZ_FUKQ01000006.1"/>
</dbReference>
<evidence type="ECO:0000313" key="2">
    <source>
        <dbReference type="Proteomes" id="UP000188342"/>
    </source>
</evidence>
<keyword evidence="2" id="KW-1185">Reference proteome</keyword>
<dbReference type="STRING" id="1255658.FM114_01180"/>
<dbReference type="Proteomes" id="UP000188342">
    <property type="component" value="Unassembled WGS sequence"/>
</dbReference>
<gene>
    <name evidence="1" type="ORF">FM114_01180</name>
</gene>
<dbReference type="Pfam" id="PF13238">
    <property type="entry name" value="AAA_18"/>
    <property type="match status" value="1"/>
</dbReference>
<dbReference type="EMBL" id="FUKQ01000006">
    <property type="protein sequence ID" value="SJN17782.1"/>
    <property type="molecule type" value="Genomic_DNA"/>
</dbReference>
<dbReference type="Gene3D" id="3.40.50.300">
    <property type="entry name" value="P-loop containing nucleotide triphosphate hydrolases"/>
    <property type="match status" value="1"/>
</dbReference>
<name>A0A1R4ID86_9ACTN</name>
<protein>
    <recommendedName>
        <fullName evidence="3">Uridine kinase</fullName>
    </recommendedName>
</protein>
<proteinExistence type="predicted"/>
<sequence>MSGPVRRIIVDGGSGAGKTTFARRLVERWGVLCGESVQLVSLDDCYPGWHGLAAASRMVVADILRAHDPGYRRWDWERREPADWVALDPGLPMVVEGCGALTHDSARLADLSFWLDMPADERRSRALARDGASYEPWWEVWAAQEAEHWRRHEPQRLACMVVIPPH</sequence>
<dbReference type="NCBIfam" id="NF005115">
    <property type="entry name" value="PRK06547.1"/>
    <property type="match status" value="1"/>
</dbReference>
<evidence type="ECO:0008006" key="3">
    <source>
        <dbReference type="Google" id="ProtNLM"/>
    </source>
</evidence>
<dbReference type="SUPFAM" id="SSF52540">
    <property type="entry name" value="P-loop containing nucleoside triphosphate hydrolases"/>
    <property type="match status" value="1"/>
</dbReference>